<reference evidence="3" key="1">
    <citation type="submission" date="2021-09" db="EMBL/GenBank/DDBJ databases">
        <authorList>
            <person name="Martin H S."/>
        </authorList>
    </citation>
    <scope>NUCLEOTIDE SEQUENCE</scope>
</reference>
<name>A0A8J2R987_9NEOP</name>
<dbReference type="AlphaFoldDB" id="A0A8J2R987"/>
<keyword evidence="2" id="KW-1133">Transmembrane helix</keyword>
<keyword evidence="4" id="KW-1185">Reference proteome</keyword>
<feature type="region of interest" description="Disordered" evidence="1">
    <location>
        <begin position="71"/>
        <end position="91"/>
    </location>
</feature>
<accession>A0A8J2R987</accession>
<comment type="caution">
    <text evidence="3">The sequence shown here is derived from an EMBL/GenBank/DDBJ whole genome shotgun (WGS) entry which is preliminary data.</text>
</comment>
<evidence type="ECO:0000256" key="1">
    <source>
        <dbReference type="SAM" id="MobiDB-lite"/>
    </source>
</evidence>
<dbReference type="Proteomes" id="UP000789524">
    <property type="component" value="Unassembled WGS sequence"/>
</dbReference>
<keyword evidence="2" id="KW-0472">Membrane</keyword>
<sequence>MMKVISGPGGERQSTASLKLVNKALVSMMSAAAGGLCGVSCVYFRGRADWTMSRSSTLSDDDGSYVMVQQSLTSNHRTSRTPRRCVKDEPH</sequence>
<gene>
    <name evidence="3" type="ORF">DCHRY22_LOCUS16239</name>
</gene>
<organism evidence="3 4">
    <name type="scientific">Danaus chrysippus</name>
    <name type="common">African queen</name>
    <dbReference type="NCBI Taxonomy" id="151541"/>
    <lineage>
        <taxon>Eukaryota</taxon>
        <taxon>Metazoa</taxon>
        <taxon>Ecdysozoa</taxon>
        <taxon>Arthropoda</taxon>
        <taxon>Hexapoda</taxon>
        <taxon>Insecta</taxon>
        <taxon>Pterygota</taxon>
        <taxon>Neoptera</taxon>
        <taxon>Endopterygota</taxon>
        <taxon>Lepidoptera</taxon>
        <taxon>Glossata</taxon>
        <taxon>Ditrysia</taxon>
        <taxon>Papilionoidea</taxon>
        <taxon>Nymphalidae</taxon>
        <taxon>Danainae</taxon>
        <taxon>Danaini</taxon>
        <taxon>Danaina</taxon>
        <taxon>Danaus</taxon>
        <taxon>Anosia</taxon>
    </lineage>
</organism>
<proteinExistence type="predicted"/>
<feature type="transmembrane region" description="Helical" evidence="2">
    <location>
        <begin position="24"/>
        <end position="44"/>
    </location>
</feature>
<keyword evidence="2" id="KW-0812">Transmembrane</keyword>
<evidence type="ECO:0000313" key="4">
    <source>
        <dbReference type="Proteomes" id="UP000789524"/>
    </source>
</evidence>
<evidence type="ECO:0000256" key="2">
    <source>
        <dbReference type="SAM" id="Phobius"/>
    </source>
</evidence>
<evidence type="ECO:0000313" key="3">
    <source>
        <dbReference type="EMBL" id="CAG9585915.1"/>
    </source>
</evidence>
<protein>
    <submittedName>
        <fullName evidence="3">(African queen) hypothetical protein</fullName>
    </submittedName>
</protein>
<dbReference type="EMBL" id="CAKASE010000083">
    <property type="protein sequence ID" value="CAG9585915.1"/>
    <property type="molecule type" value="Genomic_DNA"/>
</dbReference>